<evidence type="ECO:0000313" key="4">
    <source>
        <dbReference type="Proteomes" id="UP000192441"/>
    </source>
</evidence>
<reference evidence="2" key="3">
    <citation type="submission" date="2020-02" db="EMBL/GenBank/DDBJ databases">
        <authorList>
            <person name="Matsumoto Y."/>
            <person name="Motooka D."/>
            <person name="Nakamura S."/>
        </authorList>
    </citation>
    <scope>NUCLEOTIDE SEQUENCE</scope>
    <source>
        <strain evidence="2">JCM 12687</strain>
        <plasmid evidence="2">pJCM12687</plasmid>
    </source>
</reference>
<reference evidence="2 5" key="2">
    <citation type="journal article" date="2019" name="Emerg. Microbes Infect.">
        <title>Comprehensive subspecies identification of 175 nontuberculous mycobacteria species based on 7547 genomic profiles.</title>
        <authorList>
            <person name="Matsumoto Y."/>
            <person name="Kinjo T."/>
            <person name="Motooka D."/>
            <person name="Nabeya D."/>
            <person name="Jung N."/>
            <person name="Uechi K."/>
            <person name="Horii T."/>
            <person name="Iida T."/>
            <person name="Fujita J."/>
            <person name="Nakamura S."/>
        </authorList>
    </citation>
    <scope>NUCLEOTIDE SEQUENCE [LARGE SCALE GENOMIC DNA]</scope>
    <source>
        <strain evidence="2 5">JCM 12687</strain>
        <plasmid evidence="2">pJCM12687</plasmid>
    </source>
</reference>
<sequence length="191" mass="19678">MSADALPGLLLDPEALDSLLVTDGLKVIKDTSDFPTGTATPADCLGTVAPVEQPVYAGSGFGAMRLQQLHQAGEQFQNDVAQAVVSFGNAGQAKAFVDTQSRKWSGCAYKTVNATLGHGPNQDWHVVNPSSSAGVLTVSTSVQVSGTGTWGCQRALTAKSNVVIDVRLCSASGSSQAPDVTNEIAKRISGS</sequence>
<dbReference type="EMBL" id="MVHM01000012">
    <property type="protein sequence ID" value="ORA35445.1"/>
    <property type="molecule type" value="Genomic_DNA"/>
</dbReference>
<protein>
    <recommendedName>
        <fullName evidence="1">PknH-like extracellular domain-containing protein</fullName>
    </recommendedName>
</protein>
<reference evidence="3 4" key="1">
    <citation type="submission" date="2016-12" db="EMBL/GenBank/DDBJ databases">
        <title>The new phylogeny of genus Mycobacterium.</title>
        <authorList>
            <person name="Tortoli E."/>
            <person name="Trovato A."/>
            <person name="Cirillo D.M."/>
        </authorList>
    </citation>
    <scope>NUCLEOTIDE SEQUENCE [LARGE SCALE GENOMIC DNA]</scope>
    <source>
        <strain evidence="3 4">DSM 44624</strain>
    </source>
</reference>
<gene>
    <name evidence="3" type="ORF">BST20_17800</name>
    <name evidence="2" type="ORF">MBRA_53460</name>
</gene>
<evidence type="ECO:0000259" key="1">
    <source>
        <dbReference type="Pfam" id="PF14032"/>
    </source>
</evidence>
<keyword evidence="5" id="KW-1185">Reference proteome</keyword>
<evidence type="ECO:0000313" key="3">
    <source>
        <dbReference type="EMBL" id="ORA35445.1"/>
    </source>
</evidence>
<organism evidence="3 4">
    <name type="scientific">Mycobacterium branderi</name>
    <dbReference type="NCBI Taxonomy" id="43348"/>
    <lineage>
        <taxon>Bacteria</taxon>
        <taxon>Bacillati</taxon>
        <taxon>Actinomycetota</taxon>
        <taxon>Actinomycetes</taxon>
        <taxon>Mycobacteriales</taxon>
        <taxon>Mycobacteriaceae</taxon>
        <taxon>Mycobacterium</taxon>
    </lineage>
</organism>
<dbReference type="InterPro" id="IPR038232">
    <property type="entry name" value="PknH-like_Extracell_sf"/>
</dbReference>
<evidence type="ECO:0000313" key="5">
    <source>
        <dbReference type="Proteomes" id="UP000467379"/>
    </source>
</evidence>
<evidence type="ECO:0000313" key="2">
    <source>
        <dbReference type="EMBL" id="BBZ15151.1"/>
    </source>
</evidence>
<dbReference type="Gene3D" id="3.40.1000.70">
    <property type="entry name" value="PknH-like extracellular domain"/>
    <property type="match status" value="1"/>
</dbReference>
<dbReference type="EMBL" id="AP022607">
    <property type="protein sequence ID" value="BBZ15151.1"/>
    <property type="molecule type" value="Genomic_DNA"/>
</dbReference>
<dbReference type="RefSeq" id="WP_163659903.1">
    <property type="nucleotide sequence ID" value="NZ_AP022607.1"/>
</dbReference>
<dbReference type="Proteomes" id="UP000192441">
    <property type="component" value="Unassembled WGS sequence"/>
</dbReference>
<dbReference type="AlphaFoldDB" id="A0A7I7WEX1"/>
<dbReference type="InterPro" id="IPR026954">
    <property type="entry name" value="PknH-like_Extracell"/>
</dbReference>
<dbReference type="Proteomes" id="UP000467379">
    <property type="component" value="Plasmid pJCM12687"/>
</dbReference>
<accession>A0A7I7WEX1</accession>
<name>A0A7I7WEX1_9MYCO</name>
<dbReference type="Pfam" id="PF14032">
    <property type="entry name" value="PknH_C"/>
    <property type="match status" value="1"/>
</dbReference>
<proteinExistence type="predicted"/>
<feature type="domain" description="PknH-like extracellular" evidence="1">
    <location>
        <begin position="3"/>
        <end position="187"/>
    </location>
</feature>
<keyword evidence="2" id="KW-0614">Plasmid</keyword>
<geneLocation type="plasmid" evidence="2 5">
    <name>pJCM12687</name>
</geneLocation>